<gene>
    <name evidence="3" type="ORF">HNR70_000280</name>
</gene>
<sequence length="288" mass="31356">MTRDETAEAEERVEEPSVDAPVEPAEGDAPAEPAPPPRWRRRLSRWRALSWRRRLLSENLRLGVAWLLALAIGLPTVFLFSAPIPDTRADGVQMPLTLMVVIVILSIYALVFAGLTLWVLSGASRSRMVAAARLPRARRHVRFYRWYLGRTSAFGEVVQMLLIAVTAVFLLISPPPWIPVAALLALTVAAVITAWISAVATFAVEYAAEDSRGSAFSLPGSEAPTGADRDIQDYVYGALLIQTTSGTGEMVPLTSSARRLVRRHVLLAYLMSTIIITLGVSAVITAVA</sequence>
<dbReference type="Pfam" id="PF07077">
    <property type="entry name" value="DUF1345"/>
    <property type="match status" value="1"/>
</dbReference>
<dbReference type="EMBL" id="JACHLZ010000001">
    <property type="protein sequence ID" value="MBB5830467.1"/>
    <property type="molecule type" value="Genomic_DNA"/>
</dbReference>
<feature type="transmembrane region" description="Helical" evidence="2">
    <location>
        <begin position="266"/>
        <end position="287"/>
    </location>
</feature>
<evidence type="ECO:0000313" key="3">
    <source>
        <dbReference type="EMBL" id="MBB5830467.1"/>
    </source>
</evidence>
<evidence type="ECO:0000313" key="4">
    <source>
        <dbReference type="Proteomes" id="UP000588158"/>
    </source>
</evidence>
<keyword evidence="2" id="KW-0472">Membrane</keyword>
<evidence type="ECO:0000256" key="1">
    <source>
        <dbReference type="SAM" id="MobiDB-lite"/>
    </source>
</evidence>
<keyword evidence="2" id="KW-1133">Transmembrane helix</keyword>
<name>A0A841A952_9MICO</name>
<keyword evidence="2" id="KW-0812">Transmembrane</keyword>
<dbReference type="InterPro" id="IPR009781">
    <property type="entry name" value="DUF1345"/>
</dbReference>
<reference evidence="3 4" key="1">
    <citation type="submission" date="2020-08" db="EMBL/GenBank/DDBJ databases">
        <title>Sequencing the genomes of 1000 actinobacteria strains.</title>
        <authorList>
            <person name="Klenk H.-P."/>
        </authorList>
    </citation>
    <scope>NUCLEOTIDE SEQUENCE [LARGE SCALE GENOMIC DNA]</scope>
    <source>
        <strain evidence="3 4">DSM 28796</strain>
    </source>
</reference>
<feature type="transmembrane region" description="Helical" evidence="2">
    <location>
        <begin position="96"/>
        <end position="120"/>
    </location>
</feature>
<keyword evidence="4" id="KW-1185">Reference proteome</keyword>
<feature type="transmembrane region" description="Helical" evidence="2">
    <location>
        <begin position="178"/>
        <end position="204"/>
    </location>
</feature>
<feature type="compositionally biased region" description="Basic and acidic residues" evidence="1">
    <location>
        <begin position="1"/>
        <end position="10"/>
    </location>
</feature>
<evidence type="ECO:0008006" key="5">
    <source>
        <dbReference type="Google" id="ProtNLM"/>
    </source>
</evidence>
<feature type="transmembrane region" description="Helical" evidence="2">
    <location>
        <begin position="62"/>
        <end position="84"/>
    </location>
</feature>
<feature type="region of interest" description="Disordered" evidence="1">
    <location>
        <begin position="1"/>
        <end position="37"/>
    </location>
</feature>
<organism evidence="3 4">
    <name type="scientific">Brachybacterium aquaticum</name>
    <dbReference type="NCBI Taxonomy" id="1432564"/>
    <lineage>
        <taxon>Bacteria</taxon>
        <taxon>Bacillati</taxon>
        <taxon>Actinomycetota</taxon>
        <taxon>Actinomycetes</taxon>
        <taxon>Micrococcales</taxon>
        <taxon>Dermabacteraceae</taxon>
        <taxon>Brachybacterium</taxon>
    </lineage>
</organism>
<proteinExistence type="predicted"/>
<protein>
    <recommendedName>
        <fullName evidence="5">DUF1345 domain-containing protein</fullName>
    </recommendedName>
</protein>
<comment type="caution">
    <text evidence="3">The sequence shown here is derived from an EMBL/GenBank/DDBJ whole genome shotgun (WGS) entry which is preliminary data.</text>
</comment>
<accession>A0A841A952</accession>
<dbReference type="Proteomes" id="UP000588158">
    <property type="component" value="Unassembled WGS sequence"/>
</dbReference>
<feature type="transmembrane region" description="Helical" evidence="2">
    <location>
        <begin position="147"/>
        <end position="172"/>
    </location>
</feature>
<dbReference type="AlphaFoldDB" id="A0A841A952"/>
<evidence type="ECO:0000256" key="2">
    <source>
        <dbReference type="SAM" id="Phobius"/>
    </source>
</evidence>
<dbReference type="RefSeq" id="WP_184324083.1">
    <property type="nucleotide sequence ID" value="NZ_JACHLZ010000001.1"/>
</dbReference>